<dbReference type="OrthoDB" id="341421at2759"/>
<keyword evidence="1" id="KW-0479">Metal-binding</keyword>
<gene>
    <name evidence="6" type="ORF">HMN09_00793300</name>
</gene>
<proteinExistence type="predicted"/>
<evidence type="ECO:0000256" key="2">
    <source>
        <dbReference type="ARBA" id="ARBA00022771"/>
    </source>
</evidence>
<dbReference type="PROSITE" id="PS50865">
    <property type="entry name" value="ZF_MYND_2"/>
    <property type="match status" value="1"/>
</dbReference>
<dbReference type="Pfam" id="PF01753">
    <property type="entry name" value="zf-MYND"/>
    <property type="match status" value="1"/>
</dbReference>
<dbReference type="InterPro" id="IPR002893">
    <property type="entry name" value="Znf_MYND"/>
</dbReference>
<dbReference type="Proteomes" id="UP000613580">
    <property type="component" value="Unassembled WGS sequence"/>
</dbReference>
<evidence type="ECO:0000256" key="3">
    <source>
        <dbReference type="ARBA" id="ARBA00022833"/>
    </source>
</evidence>
<evidence type="ECO:0000313" key="6">
    <source>
        <dbReference type="EMBL" id="KAF7305409.1"/>
    </source>
</evidence>
<accession>A0A8H6WAL9</accession>
<keyword evidence="7" id="KW-1185">Reference proteome</keyword>
<name>A0A8H6WAL9_MYCCL</name>
<comment type="caution">
    <text evidence="6">The sequence shown here is derived from an EMBL/GenBank/DDBJ whole genome shotgun (WGS) entry which is preliminary data.</text>
</comment>
<feature type="domain" description="MYND-type" evidence="5">
    <location>
        <begin position="255"/>
        <end position="291"/>
    </location>
</feature>
<keyword evidence="3" id="KW-0862">Zinc</keyword>
<dbReference type="SUPFAM" id="SSF144232">
    <property type="entry name" value="HIT/MYND zinc finger-like"/>
    <property type="match status" value="1"/>
</dbReference>
<dbReference type="Gene3D" id="6.10.140.2220">
    <property type="match status" value="1"/>
</dbReference>
<dbReference type="EMBL" id="JACAZE010000010">
    <property type="protein sequence ID" value="KAF7305409.1"/>
    <property type="molecule type" value="Genomic_DNA"/>
</dbReference>
<dbReference type="AlphaFoldDB" id="A0A8H6WAL9"/>
<protein>
    <submittedName>
        <fullName evidence="6">MYND-type domain-containing protein</fullName>
    </submittedName>
</protein>
<dbReference type="GO" id="GO:0008270">
    <property type="term" value="F:zinc ion binding"/>
    <property type="evidence" value="ECO:0007669"/>
    <property type="project" value="UniProtKB-KW"/>
</dbReference>
<reference evidence="6" key="1">
    <citation type="submission" date="2020-05" db="EMBL/GenBank/DDBJ databases">
        <title>Mycena genomes resolve the evolution of fungal bioluminescence.</title>
        <authorList>
            <person name="Tsai I.J."/>
        </authorList>
    </citation>
    <scope>NUCLEOTIDE SEQUENCE</scope>
    <source>
        <strain evidence="6">110903Hualien_Pintung</strain>
    </source>
</reference>
<sequence>MSSLSRQEILDLLAAMGVDLPPKTKLPDAELDKRFSKTLDSAQYLSRVVPDPPLDPSVYPSWLDKTRRAGPVLDGIRRHNVGEAGLFAQQRVTGTDPFPLYGNPFMDLRQTMMSIANTCDNMVSGGKIAPMVVQDEADTAGILMRVLDVRMFDKATPILVLIYRHDGASTGGPSPQSIEWLQDNFQPGKLMMKITATLKEQEMLLRVLKQNSKRIAKKYKPKRLSNESGFTLSFLLPIGPLPASDLAKLNTNNGCTVCGDPAKSKCARCGVMRYCGAECQKDDWKIHKPLCKDWQGGTWHSITFTTAQNKPGGLYVAYISKFDICQHQDIQTRSKNTYGPNVDASPPANTHGLTPFIVKVQIMTPNTPGLMGMPAMLPERGMNGDELVHVMIYDQKRGLDVMVMRTDTTATDWSKLCGVVMAQRQLIKGYAWAVRTGEWTLDICLNRIPAWQVW</sequence>
<evidence type="ECO:0000256" key="4">
    <source>
        <dbReference type="PROSITE-ProRule" id="PRU00134"/>
    </source>
</evidence>
<evidence type="ECO:0000313" key="7">
    <source>
        <dbReference type="Proteomes" id="UP000613580"/>
    </source>
</evidence>
<evidence type="ECO:0000259" key="5">
    <source>
        <dbReference type="PROSITE" id="PS50865"/>
    </source>
</evidence>
<organism evidence="6 7">
    <name type="scientific">Mycena chlorophos</name>
    <name type="common">Agaric fungus</name>
    <name type="synonym">Agaricus chlorophos</name>
    <dbReference type="NCBI Taxonomy" id="658473"/>
    <lineage>
        <taxon>Eukaryota</taxon>
        <taxon>Fungi</taxon>
        <taxon>Dikarya</taxon>
        <taxon>Basidiomycota</taxon>
        <taxon>Agaricomycotina</taxon>
        <taxon>Agaricomycetes</taxon>
        <taxon>Agaricomycetidae</taxon>
        <taxon>Agaricales</taxon>
        <taxon>Marasmiineae</taxon>
        <taxon>Mycenaceae</taxon>
        <taxon>Mycena</taxon>
    </lineage>
</organism>
<evidence type="ECO:0000256" key="1">
    <source>
        <dbReference type="ARBA" id="ARBA00022723"/>
    </source>
</evidence>
<keyword evidence="2 4" id="KW-0863">Zinc-finger</keyword>
<dbReference type="PROSITE" id="PS01360">
    <property type="entry name" value="ZF_MYND_1"/>
    <property type="match status" value="1"/>
</dbReference>